<dbReference type="Pfam" id="PF13561">
    <property type="entry name" value="adh_short_C2"/>
    <property type="match status" value="1"/>
</dbReference>
<reference evidence="4" key="1">
    <citation type="journal article" date="2019" name="Int. J. Syst. Evol. Microbiol.">
        <title>The Global Catalogue of Microorganisms (GCM) 10K type strain sequencing project: providing services to taxonomists for standard genome sequencing and annotation.</title>
        <authorList>
            <consortium name="The Broad Institute Genomics Platform"/>
            <consortium name="The Broad Institute Genome Sequencing Center for Infectious Disease"/>
            <person name="Wu L."/>
            <person name="Ma J."/>
        </authorList>
    </citation>
    <scope>NUCLEOTIDE SEQUENCE [LARGE SCALE GENOMIC DNA]</scope>
    <source>
        <strain evidence="4">CCUG 62945</strain>
    </source>
</reference>
<gene>
    <name evidence="3" type="ORF">ACFQNF_04140</name>
</gene>
<dbReference type="CDD" id="cd11731">
    <property type="entry name" value="Lin1944_like_SDR_c"/>
    <property type="match status" value="1"/>
</dbReference>
<keyword evidence="4" id="KW-1185">Reference proteome</keyword>
<dbReference type="PANTHER" id="PTHR43477">
    <property type="entry name" value="DIHYDROANTICAPSIN 7-DEHYDROGENASE"/>
    <property type="match status" value="1"/>
</dbReference>
<dbReference type="InterPro" id="IPR002347">
    <property type="entry name" value="SDR_fam"/>
</dbReference>
<sequence length="220" mass="22894">MKANQRPIAYLANPSSQRKTMKILVIGANGTIGKAVVAELAARHEIITAGRSSGEYRVDLKDAASITALFKEVGKVDAVISAAGNVHFAPLAEFSADHYAIGINDKLMGQVNLALAAQGALNDGGSITLTSGILSSDPIRFGSSASMVNAAIDGFVRAAAIELPRGLRINSISPTVLQEALESYGPYFRGFDAVPAAKVALAYSKSVEGAQTGQVYTVNN</sequence>
<evidence type="ECO:0000313" key="4">
    <source>
        <dbReference type="Proteomes" id="UP001596473"/>
    </source>
</evidence>
<dbReference type="PRINTS" id="PR00081">
    <property type="entry name" value="GDHRDH"/>
</dbReference>
<comment type="similarity">
    <text evidence="1">Belongs to the short-chain dehydrogenases/reductases (SDR) family.</text>
</comment>
<evidence type="ECO:0000256" key="2">
    <source>
        <dbReference type="ARBA" id="ARBA00023002"/>
    </source>
</evidence>
<organism evidence="3 4">
    <name type="scientific">Iodobacter arcticus</name>
    <dbReference type="NCBI Taxonomy" id="590593"/>
    <lineage>
        <taxon>Bacteria</taxon>
        <taxon>Pseudomonadati</taxon>
        <taxon>Pseudomonadota</taxon>
        <taxon>Betaproteobacteria</taxon>
        <taxon>Neisseriales</taxon>
        <taxon>Chitinibacteraceae</taxon>
        <taxon>Iodobacter</taxon>
    </lineage>
</organism>
<comment type="caution">
    <text evidence="3">The sequence shown here is derived from an EMBL/GenBank/DDBJ whole genome shotgun (WGS) entry which is preliminary data.</text>
</comment>
<dbReference type="EMBL" id="JBHTBQ010000006">
    <property type="protein sequence ID" value="MFC7419062.1"/>
    <property type="molecule type" value="Genomic_DNA"/>
</dbReference>
<evidence type="ECO:0000256" key="1">
    <source>
        <dbReference type="ARBA" id="ARBA00006484"/>
    </source>
</evidence>
<dbReference type="PANTHER" id="PTHR43477:SF1">
    <property type="entry name" value="DIHYDROANTICAPSIN 7-DEHYDROGENASE"/>
    <property type="match status" value="1"/>
</dbReference>
<proteinExistence type="inferred from homology"/>
<dbReference type="SUPFAM" id="SSF51735">
    <property type="entry name" value="NAD(P)-binding Rossmann-fold domains"/>
    <property type="match status" value="1"/>
</dbReference>
<accession>A0ABW2QYT9</accession>
<dbReference type="InterPro" id="IPR036291">
    <property type="entry name" value="NAD(P)-bd_dom_sf"/>
</dbReference>
<dbReference type="RefSeq" id="WP_380186461.1">
    <property type="nucleotide sequence ID" value="NZ_JBHTBQ010000006.1"/>
</dbReference>
<dbReference type="InterPro" id="IPR051122">
    <property type="entry name" value="SDR_DHRS6-like"/>
</dbReference>
<evidence type="ECO:0000313" key="3">
    <source>
        <dbReference type="EMBL" id="MFC7419062.1"/>
    </source>
</evidence>
<dbReference type="Gene3D" id="3.40.50.720">
    <property type="entry name" value="NAD(P)-binding Rossmann-like Domain"/>
    <property type="match status" value="1"/>
</dbReference>
<dbReference type="NCBIfam" id="NF005754">
    <property type="entry name" value="PRK07578.1"/>
    <property type="match status" value="1"/>
</dbReference>
<dbReference type="Proteomes" id="UP001596473">
    <property type="component" value="Unassembled WGS sequence"/>
</dbReference>
<keyword evidence="2" id="KW-0560">Oxidoreductase</keyword>
<name>A0ABW2QYT9_9NEIS</name>
<protein>
    <submittedName>
        <fullName evidence="3">Short chain dehydrogenase</fullName>
    </submittedName>
</protein>